<dbReference type="AlphaFoldDB" id="A0A1E3M4P7"/>
<protein>
    <submittedName>
        <fullName evidence="2">Uncharacterized protein</fullName>
    </submittedName>
</protein>
<evidence type="ECO:0000313" key="1">
    <source>
        <dbReference type="EMBL" id="APP30840.1"/>
    </source>
</evidence>
<evidence type="ECO:0000313" key="4">
    <source>
        <dbReference type="Proteomes" id="UP000315888"/>
    </source>
</evidence>
<dbReference type="Proteomes" id="UP000315888">
    <property type="component" value="Unassembled WGS sequence"/>
</dbReference>
<dbReference type="EMBL" id="CP018664">
    <property type="protein sequence ID" value="APP30840.1"/>
    <property type="molecule type" value="Genomic_DNA"/>
</dbReference>
<sequence length="112" mass="12974">MKKQVDKIILVLFGIQEINMLIPKKRGKGYLKQPLGHYDCPLAALSRDIGFDFNGLDGYLEIQTGYLTDKDKVDLTQRVVVPISNFYDYKWQEVDRNTFFETLKGNIARVDK</sequence>
<dbReference type="RefSeq" id="WP_000745050.1">
    <property type="nucleotide sequence ID" value="NZ_CAUZCA010000010.1"/>
</dbReference>
<accession>A0A1E3M4P7</accession>
<reference evidence="1" key="3">
    <citation type="submission" date="2016-12" db="EMBL/GenBank/DDBJ databases">
        <authorList>
            <person name="Singh M."/>
            <person name="Fernando D."/>
            <person name="Kumar A."/>
        </authorList>
    </citation>
    <scope>NUCLEOTIDE SEQUENCE</scope>
    <source>
        <strain evidence="1">ATCC 17978</strain>
    </source>
</reference>
<gene>
    <name evidence="1" type="ORF">AUO97_08470</name>
    <name evidence="2" type="ORF">FJU42_20355</name>
</gene>
<reference evidence="1" key="2">
    <citation type="submission" date="2015-12" db="EMBL/GenBank/DDBJ databases">
        <authorList>
            <person name="Singh M.K."/>
            <person name="Fernando D.M."/>
            <person name="Kumar A."/>
        </authorList>
    </citation>
    <scope>NUCLEOTIDE SEQUENCE</scope>
    <source>
        <strain evidence="1">ATCC 17978</strain>
    </source>
</reference>
<proteinExistence type="predicted"/>
<evidence type="ECO:0000313" key="2">
    <source>
        <dbReference type="EMBL" id="TPU59558.1"/>
    </source>
</evidence>
<reference evidence="1 3" key="1">
    <citation type="journal article" date="2014" name="Antimicrob. Agents Chemother.">
        <title>Triclosan can select for an AdeIJK-overexpressing mutant of Acinetobacter baumannii ATCC 17978 that displays reduced susceptibility to multiple antibiotics.</title>
        <authorList>
            <person name="Fernando D.M."/>
            <person name="Xu W."/>
            <person name="Loewen P.C."/>
            <person name="Zhanel G.G."/>
            <person name="Kumar A."/>
        </authorList>
    </citation>
    <scope>NUCLEOTIDE SEQUENCE [LARGE SCALE GENOMIC DNA]</scope>
    <source>
        <strain evidence="1 3">ATCC 17978</strain>
    </source>
</reference>
<dbReference type="Proteomes" id="UP000072389">
    <property type="component" value="Chromosome"/>
</dbReference>
<name>A0A1E3M4P7_ACIBA</name>
<organism evidence="2 4">
    <name type="scientific">Acinetobacter baumannii</name>
    <dbReference type="NCBI Taxonomy" id="470"/>
    <lineage>
        <taxon>Bacteria</taxon>
        <taxon>Pseudomonadati</taxon>
        <taxon>Pseudomonadota</taxon>
        <taxon>Gammaproteobacteria</taxon>
        <taxon>Moraxellales</taxon>
        <taxon>Moraxellaceae</taxon>
        <taxon>Acinetobacter</taxon>
        <taxon>Acinetobacter calcoaceticus/baumannii complex</taxon>
    </lineage>
</organism>
<evidence type="ECO:0000313" key="3">
    <source>
        <dbReference type="Proteomes" id="UP000072389"/>
    </source>
</evidence>
<dbReference type="EMBL" id="VHGY01000100">
    <property type="protein sequence ID" value="TPU59558.1"/>
    <property type="molecule type" value="Genomic_DNA"/>
</dbReference>
<reference evidence="2 4" key="4">
    <citation type="submission" date="2019-06" db="EMBL/GenBank/DDBJ databases">
        <title>A Diverse Panel of Clinical Acinetobacter baumannii for Research Use.</title>
        <authorList>
            <person name="Mcgann P."/>
            <person name="Snesrud E."/>
            <person name="Galac M.R."/>
        </authorList>
    </citation>
    <scope>NUCLEOTIDE SEQUENCE [LARGE SCALE GENOMIC DNA]</scope>
    <source>
        <strain evidence="2 4">MRSN14237</strain>
    </source>
</reference>